<dbReference type="Proteomes" id="UP000034085">
    <property type="component" value="Chromosome"/>
</dbReference>
<reference evidence="1 2" key="1">
    <citation type="journal article" date="2013" name="Appl. Microbiol. Biotechnol.">
        <title>Glycerol assimilation and production of 1,3-propanediol by Citrobacter amalonaticus Y19.</title>
        <authorList>
            <person name="Ainala S.K."/>
            <person name="Ashok S."/>
            <person name="Ko Y."/>
            <person name="Park S."/>
        </authorList>
    </citation>
    <scope>NUCLEOTIDE SEQUENCE [LARGE SCALE GENOMIC DNA]</scope>
    <source>
        <strain evidence="1 2">Y19</strain>
    </source>
</reference>
<dbReference type="HOGENOM" id="CLU_182327_0_0_6"/>
<name>A0A0F6TWW7_CITAM</name>
<evidence type="ECO:0000313" key="1">
    <source>
        <dbReference type="EMBL" id="AKE60062.1"/>
    </source>
</evidence>
<organism evidence="1 2">
    <name type="scientific">Citrobacter amalonaticus Y19</name>
    <dbReference type="NCBI Taxonomy" id="1261127"/>
    <lineage>
        <taxon>Bacteria</taxon>
        <taxon>Pseudomonadati</taxon>
        <taxon>Pseudomonadota</taxon>
        <taxon>Gammaproteobacteria</taxon>
        <taxon>Enterobacterales</taxon>
        <taxon>Enterobacteriaceae</taxon>
        <taxon>Citrobacter</taxon>
    </lineage>
</organism>
<dbReference type="EMBL" id="CP011132">
    <property type="protein sequence ID" value="AKE60062.1"/>
    <property type="molecule type" value="Genomic_DNA"/>
</dbReference>
<sequence length="84" mass="9474">MSKNSEIKLAKIVADLAIFLEFTNEDSLDPDLAVEAMEQVAAELQLLDDKDKENLTAIFIDLSHEYKGEQSEYVKELPEFLGLV</sequence>
<proteinExistence type="predicted"/>
<gene>
    <name evidence="1" type="ORF">F384_16610</name>
</gene>
<evidence type="ECO:0000313" key="2">
    <source>
        <dbReference type="Proteomes" id="UP000034085"/>
    </source>
</evidence>
<dbReference type="OrthoDB" id="8780523at2"/>
<dbReference type="AlphaFoldDB" id="A0A0F6TWW7"/>
<accession>A0A0F6TWW7</accession>
<dbReference type="PATRIC" id="fig|1261127.3.peg.3469"/>
<protein>
    <submittedName>
        <fullName evidence="1">Uncharacterized protein</fullName>
    </submittedName>
</protein>
<dbReference type="KEGG" id="cama:F384_16610"/>